<protein>
    <recommendedName>
        <fullName evidence="4">Integral membrane protein</fullName>
    </recommendedName>
</protein>
<evidence type="ECO:0000313" key="2">
    <source>
        <dbReference type="EMBL" id="KAA1423837.1"/>
    </source>
</evidence>
<keyword evidence="1" id="KW-0812">Transmembrane</keyword>
<evidence type="ECO:0000256" key="1">
    <source>
        <dbReference type="SAM" id="Phobius"/>
    </source>
</evidence>
<feature type="transmembrane region" description="Helical" evidence="1">
    <location>
        <begin position="12"/>
        <end position="35"/>
    </location>
</feature>
<dbReference type="RefSeq" id="WP_149769356.1">
    <property type="nucleotide sequence ID" value="NZ_VDFQ02000002.1"/>
</dbReference>
<reference evidence="2 3" key="1">
    <citation type="submission" date="2019-09" db="EMBL/GenBank/DDBJ databases">
        <title>Mumia zhuanghuii sp. nov. isolated from the intestinal contents of plateau pika (Ochotona curzoniae) in the Qinghai-Tibet plateau of China.</title>
        <authorList>
            <person name="Tian Z."/>
        </authorList>
    </citation>
    <scope>NUCLEOTIDE SEQUENCE [LARGE SCALE GENOMIC DNA]</scope>
    <source>
        <strain evidence="3">350</strain>
    </source>
</reference>
<evidence type="ECO:0000313" key="3">
    <source>
        <dbReference type="Proteomes" id="UP000307768"/>
    </source>
</evidence>
<feature type="transmembrane region" description="Helical" evidence="1">
    <location>
        <begin position="94"/>
        <end position="114"/>
    </location>
</feature>
<gene>
    <name evidence="2" type="ORF">FE697_009760</name>
</gene>
<dbReference type="OrthoDB" id="3827717at2"/>
<keyword evidence="1" id="KW-1133">Transmembrane helix</keyword>
<dbReference type="Proteomes" id="UP000307768">
    <property type="component" value="Unassembled WGS sequence"/>
</dbReference>
<keyword evidence="1" id="KW-0472">Membrane</keyword>
<comment type="caution">
    <text evidence="2">The sequence shown here is derived from an EMBL/GenBank/DDBJ whole genome shotgun (WGS) entry which is preliminary data.</text>
</comment>
<name>A0A5Q6S0X9_9ACTN</name>
<dbReference type="EMBL" id="VDFQ02000002">
    <property type="protein sequence ID" value="KAA1423837.1"/>
    <property type="molecule type" value="Genomic_DNA"/>
</dbReference>
<feature type="transmembrane region" description="Helical" evidence="1">
    <location>
        <begin position="69"/>
        <end position="87"/>
    </location>
</feature>
<feature type="transmembrane region" description="Helical" evidence="1">
    <location>
        <begin position="42"/>
        <end position="63"/>
    </location>
</feature>
<sequence length="134" mass="14312">MGHTTPSPTPRIRLAALLVALEGVGIAAFGVLDLLDIHRDRVVLALATSLFFFAYATLLLATARGLWRLQVWVRAPIAFTQLIQLGIAWSLRDAAPLVSAVLAVTAAVVMFGTLSPGTSALLREVDEQAHDSQP</sequence>
<dbReference type="AlphaFoldDB" id="A0A5Q6S0X9"/>
<evidence type="ECO:0008006" key="4">
    <source>
        <dbReference type="Google" id="ProtNLM"/>
    </source>
</evidence>
<accession>A0A5Q6S0X9</accession>
<organism evidence="2 3">
    <name type="scientific">Mumia zhuanghuii</name>
    <dbReference type="NCBI Taxonomy" id="2585211"/>
    <lineage>
        <taxon>Bacteria</taxon>
        <taxon>Bacillati</taxon>
        <taxon>Actinomycetota</taxon>
        <taxon>Actinomycetes</taxon>
        <taxon>Propionibacteriales</taxon>
        <taxon>Nocardioidaceae</taxon>
        <taxon>Mumia</taxon>
    </lineage>
</organism>
<proteinExistence type="predicted"/>